<keyword evidence="1" id="KW-0812">Transmembrane</keyword>
<accession>A0A5B9D7X1</accession>
<sequence length="85" mass="9215">MGNNNKKKSSGGIGLAGTLTIIFIILKLTEVITWSWLWVLSPLWISAALVFLFLLFVGIVLLAAAIGIINEGSKAVSGFKKYFDD</sequence>
<dbReference type="AlphaFoldDB" id="A0A5B9D7X1"/>
<dbReference type="Pfam" id="PF10269">
    <property type="entry name" value="Tmemb_185A"/>
    <property type="match status" value="1"/>
</dbReference>
<reference evidence="2 3" key="1">
    <citation type="journal article" date="2020" name="Nature">
        <title>Isolation of an archaeon at the prokaryote-eukaryote interface.</title>
        <authorList>
            <person name="Imachi H."/>
            <person name="Nobu M.K."/>
            <person name="Nakahara N."/>
            <person name="Morono Y."/>
            <person name="Ogawara M."/>
            <person name="Takaki Y."/>
            <person name="Takano Y."/>
            <person name="Uematsu K."/>
            <person name="Ikuta T."/>
            <person name="Ito M."/>
            <person name="Matsui Y."/>
            <person name="Miyazaki M."/>
            <person name="Murata K."/>
            <person name="Saito Y."/>
            <person name="Sakai S."/>
            <person name="Song C."/>
            <person name="Tasumi E."/>
            <person name="Yamanaka Y."/>
            <person name="Yamaguchi T."/>
            <person name="Kamagata Y."/>
            <person name="Tamaki H."/>
            <person name="Takai K."/>
        </authorList>
    </citation>
    <scope>NUCLEOTIDE SEQUENCE [LARGE SCALE GENOMIC DNA]</scope>
    <source>
        <strain evidence="2 3">MK-D1</strain>
    </source>
</reference>
<evidence type="ECO:0000313" key="2">
    <source>
        <dbReference type="EMBL" id="QEE15202.1"/>
    </source>
</evidence>
<organism evidence="2 3">
    <name type="scientific">Promethearchaeum syntrophicum</name>
    <dbReference type="NCBI Taxonomy" id="2594042"/>
    <lineage>
        <taxon>Archaea</taxon>
        <taxon>Promethearchaeati</taxon>
        <taxon>Promethearchaeota</taxon>
        <taxon>Promethearchaeia</taxon>
        <taxon>Promethearchaeales</taxon>
        <taxon>Promethearchaeaceae</taxon>
        <taxon>Promethearchaeum</taxon>
    </lineage>
</organism>
<evidence type="ECO:0000256" key="1">
    <source>
        <dbReference type="SAM" id="Phobius"/>
    </source>
</evidence>
<proteinExistence type="predicted"/>
<dbReference type="RefSeq" id="WP_147662120.1">
    <property type="nucleotide sequence ID" value="NZ_CP042905.2"/>
</dbReference>
<dbReference type="Proteomes" id="UP000321408">
    <property type="component" value="Chromosome"/>
</dbReference>
<feature type="transmembrane region" description="Helical" evidence="1">
    <location>
        <begin position="43"/>
        <end position="69"/>
    </location>
</feature>
<dbReference type="InterPro" id="IPR019396">
    <property type="entry name" value="TM_Fragile-X-F-assoc"/>
</dbReference>
<gene>
    <name evidence="2" type="ORF">DSAG12_01026</name>
</gene>
<keyword evidence="1" id="KW-1133">Transmembrane helix</keyword>
<name>A0A5B9D7X1_9ARCH</name>
<feature type="transmembrane region" description="Helical" evidence="1">
    <location>
        <begin position="12"/>
        <end position="37"/>
    </location>
</feature>
<protein>
    <submittedName>
        <fullName evidence="2">Uncharacterized protein</fullName>
    </submittedName>
</protein>
<evidence type="ECO:0000313" key="3">
    <source>
        <dbReference type="Proteomes" id="UP000321408"/>
    </source>
</evidence>
<dbReference type="EMBL" id="CP042905">
    <property type="protein sequence ID" value="QEE15202.1"/>
    <property type="molecule type" value="Genomic_DNA"/>
</dbReference>
<reference evidence="2 3" key="2">
    <citation type="journal article" date="2024" name="Int. J. Syst. Evol. Microbiol.">
        <title>Promethearchaeum syntrophicum gen. nov., sp. nov., an anaerobic, obligately syntrophic archaeon, the first isolate of the lineage 'Asgard' archaea, and proposal of the new archaeal phylum Promethearchaeota phyl. nov. and kingdom Promethearchaeati regn. nov.</title>
        <authorList>
            <person name="Imachi H."/>
            <person name="Nobu M.K."/>
            <person name="Kato S."/>
            <person name="Takaki Y."/>
            <person name="Miyazaki M."/>
            <person name="Miyata M."/>
            <person name="Ogawara M."/>
            <person name="Saito Y."/>
            <person name="Sakai S."/>
            <person name="Tahara Y.O."/>
            <person name="Takano Y."/>
            <person name="Tasumi E."/>
            <person name="Uematsu K."/>
            <person name="Yoshimura T."/>
            <person name="Itoh T."/>
            <person name="Ohkuma M."/>
            <person name="Takai K."/>
        </authorList>
    </citation>
    <scope>NUCLEOTIDE SEQUENCE [LARGE SCALE GENOMIC DNA]</scope>
    <source>
        <strain evidence="2 3">MK-D1</strain>
    </source>
</reference>
<keyword evidence="3" id="KW-1185">Reference proteome</keyword>
<keyword evidence="1" id="KW-0472">Membrane</keyword>
<dbReference type="GeneID" id="41329024"/>
<dbReference type="KEGG" id="psyt:DSAG12_01026"/>